<dbReference type="EMBL" id="JACHJP010000005">
    <property type="protein sequence ID" value="MBB4917595.1"/>
    <property type="molecule type" value="Genomic_DNA"/>
</dbReference>
<dbReference type="SUPFAM" id="SSF102522">
    <property type="entry name" value="Bacterial fluorinating enzyme, N-terminal domain"/>
    <property type="match status" value="1"/>
</dbReference>
<dbReference type="SUPFAM" id="SSF101852">
    <property type="entry name" value="Bacterial fluorinating enzyme, C-terminal domain"/>
    <property type="match status" value="1"/>
</dbReference>
<dbReference type="Gene3D" id="2.40.30.90">
    <property type="entry name" value="Bacterial fluorinating enzyme like"/>
    <property type="match status" value="1"/>
</dbReference>
<dbReference type="AlphaFoldDB" id="A0A7W7VPS9"/>
<gene>
    <name evidence="5" type="ORF">FHS44_004715</name>
</gene>
<evidence type="ECO:0000313" key="5">
    <source>
        <dbReference type="EMBL" id="MBB4917595.1"/>
    </source>
</evidence>
<sequence>MTPVITLLTDYGLADGSVAACHGVIVLTAPQVRIIDVCHLVPTGDVRRAAAILAQTIPHLPPGVHVAAVSPVGASRGAVAIEAGEHVFLGPDNGVLSWAVTAAGGARTARELTNEDLFRKPVSPTFHGRDVFAPVAARLATGLPLAEVGPEIPQERLVALRTPTSLVRDDEVEGEVLSVDDHGNVQLSISAADLGVVGVRPGGTLVVWLGRRHVSLPFRETFAAVPPGELVAFTDSAGLVVLAINTGDAAQRLALPPGAHVRLSSGSRRTPPESL</sequence>
<dbReference type="PANTHER" id="PTHR35092">
    <property type="entry name" value="CHLORINASE MJ1651"/>
    <property type="match status" value="1"/>
</dbReference>
<dbReference type="InterPro" id="IPR002747">
    <property type="entry name" value="SAM_OH_AdoTrfase"/>
</dbReference>
<evidence type="ECO:0000313" key="6">
    <source>
        <dbReference type="Proteomes" id="UP000552644"/>
    </source>
</evidence>
<keyword evidence="6" id="KW-1185">Reference proteome</keyword>
<evidence type="ECO:0000256" key="2">
    <source>
        <dbReference type="ARBA" id="ARBA00024035"/>
    </source>
</evidence>
<evidence type="ECO:0000259" key="4">
    <source>
        <dbReference type="Pfam" id="PF20257"/>
    </source>
</evidence>
<protein>
    <recommendedName>
        <fullName evidence="7">SAM-dependent chlorinase/fluorinase</fullName>
    </recommendedName>
</protein>
<feature type="domain" description="S-adenosyl-l-methionine hydroxide adenosyltransferase N-terminal" evidence="3">
    <location>
        <begin position="5"/>
        <end position="149"/>
    </location>
</feature>
<dbReference type="Pfam" id="PF20257">
    <property type="entry name" value="SAM_HAT_C"/>
    <property type="match status" value="1"/>
</dbReference>
<proteinExistence type="inferred from homology"/>
<dbReference type="Gene3D" id="3.40.50.10790">
    <property type="entry name" value="S-adenosyl-l-methionine hydroxide adenosyltransferase, N-terminal"/>
    <property type="match status" value="1"/>
</dbReference>
<reference evidence="5 6" key="1">
    <citation type="submission" date="2020-08" db="EMBL/GenBank/DDBJ databases">
        <title>Genomic Encyclopedia of Type Strains, Phase III (KMG-III): the genomes of soil and plant-associated and newly described type strains.</title>
        <authorList>
            <person name="Whitman W."/>
        </authorList>
    </citation>
    <scope>NUCLEOTIDE SEQUENCE [LARGE SCALE GENOMIC DNA]</scope>
    <source>
        <strain evidence="5 6">CECT 8840</strain>
    </source>
</reference>
<dbReference type="Pfam" id="PF01887">
    <property type="entry name" value="SAM_HAT_N"/>
    <property type="match status" value="1"/>
</dbReference>
<dbReference type="InterPro" id="IPR046469">
    <property type="entry name" value="SAM_HAT_N"/>
</dbReference>
<evidence type="ECO:0000259" key="3">
    <source>
        <dbReference type="Pfam" id="PF01887"/>
    </source>
</evidence>
<dbReference type="InterPro" id="IPR023228">
    <property type="entry name" value="SAM_OH_AdoTrfase_N_sf"/>
</dbReference>
<comment type="similarity">
    <text evidence="2">Belongs to the SAM hydrolase / SAM-dependent halogenase family.</text>
</comment>
<evidence type="ECO:0000256" key="1">
    <source>
        <dbReference type="ARBA" id="ARBA00022691"/>
    </source>
</evidence>
<dbReference type="PANTHER" id="PTHR35092:SF1">
    <property type="entry name" value="CHLORINASE MJ1651"/>
    <property type="match status" value="1"/>
</dbReference>
<comment type="caution">
    <text evidence="5">The sequence shown here is derived from an EMBL/GenBank/DDBJ whole genome shotgun (WGS) entry which is preliminary data.</text>
</comment>
<keyword evidence="1" id="KW-0949">S-adenosyl-L-methionine</keyword>
<dbReference type="InterPro" id="IPR023227">
    <property type="entry name" value="SAM_OH_AdoTrfase_C_sf"/>
</dbReference>
<accession>A0A7W7VPS9</accession>
<organism evidence="5 6">
    <name type="scientific">Streptosporangium saharense</name>
    <dbReference type="NCBI Taxonomy" id="1706840"/>
    <lineage>
        <taxon>Bacteria</taxon>
        <taxon>Bacillati</taxon>
        <taxon>Actinomycetota</taxon>
        <taxon>Actinomycetes</taxon>
        <taxon>Streptosporangiales</taxon>
        <taxon>Streptosporangiaceae</taxon>
        <taxon>Streptosporangium</taxon>
    </lineage>
</organism>
<dbReference type="PIRSF" id="PIRSF006779">
    <property type="entry name" value="UCP006779"/>
    <property type="match status" value="1"/>
</dbReference>
<name>A0A7W7VPS9_9ACTN</name>
<feature type="domain" description="S-adenosyl-l-methionine hydroxide adenosyltransferase C-terminal" evidence="4">
    <location>
        <begin position="174"/>
        <end position="262"/>
    </location>
</feature>
<evidence type="ECO:0008006" key="7">
    <source>
        <dbReference type="Google" id="ProtNLM"/>
    </source>
</evidence>
<dbReference type="Proteomes" id="UP000552644">
    <property type="component" value="Unassembled WGS sequence"/>
</dbReference>
<dbReference type="InterPro" id="IPR046470">
    <property type="entry name" value="SAM_HAT_C"/>
</dbReference>
<dbReference type="RefSeq" id="WP_184718031.1">
    <property type="nucleotide sequence ID" value="NZ_JACHJP010000005.1"/>
</dbReference>